<keyword evidence="4" id="KW-1185">Reference proteome</keyword>
<dbReference type="GO" id="GO:0006629">
    <property type="term" value="P:lipid metabolic process"/>
    <property type="evidence" value="ECO:0007669"/>
    <property type="project" value="InterPro"/>
</dbReference>
<protein>
    <submittedName>
        <fullName evidence="3">Glycerophosphoryl diester phosphodiesterase</fullName>
        <ecNumber evidence="3">3.1.4.46</ecNumber>
    </submittedName>
</protein>
<keyword evidence="1" id="KW-0732">Signal</keyword>
<reference evidence="3 4" key="1">
    <citation type="submission" date="2019-08" db="EMBL/GenBank/DDBJ databases">
        <title>Deep-cultivation of Planctomycetes and their phenomic and genomic characterization uncovers novel biology.</title>
        <authorList>
            <person name="Wiegand S."/>
            <person name="Jogler M."/>
            <person name="Boedeker C."/>
            <person name="Pinto D."/>
            <person name="Vollmers J."/>
            <person name="Rivas-Marin E."/>
            <person name="Kohn T."/>
            <person name="Peeters S.H."/>
            <person name="Heuer A."/>
            <person name="Rast P."/>
            <person name="Oberbeckmann S."/>
            <person name="Bunk B."/>
            <person name="Jeske O."/>
            <person name="Meyerdierks A."/>
            <person name="Storesund J.E."/>
            <person name="Kallscheuer N."/>
            <person name="Luecker S."/>
            <person name="Lage O.M."/>
            <person name="Pohl T."/>
            <person name="Merkel B.J."/>
            <person name="Hornburger P."/>
            <person name="Mueller R.-W."/>
            <person name="Bruemmer F."/>
            <person name="Labrenz M."/>
            <person name="Spormann A.M."/>
            <person name="Op den Camp H."/>
            <person name="Overmann J."/>
            <person name="Amann R."/>
            <person name="Jetten M.S.M."/>
            <person name="Mascher T."/>
            <person name="Medema M.H."/>
            <person name="Devos D.P."/>
            <person name="Kaster A.-K."/>
            <person name="Ovreas L."/>
            <person name="Rohde M."/>
            <person name="Galperin M.Y."/>
            <person name="Jogler C."/>
        </authorList>
    </citation>
    <scope>NUCLEOTIDE SEQUENCE [LARGE SCALE GENOMIC DNA]</scope>
    <source>
        <strain evidence="3 4">Pr1d</strain>
    </source>
</reference>
<dbReference type="EC" id="3.1.4.46" evidence="3"/>
<name>A0A5B9Q8G7_9BACT</name>
<dbReference type="KEGG" id="bgok:Pr1d_04570"/>
<dbReference type="AlphaFoldDB" id="A0A5B9Q8G7"/>
<dbReference type="PANTHER" id="PTHR46211">
    <property type="entry name" value="GLYCEROPHOSPHORYL DIESTER PHOSPHODIESTERASE"/>
    <property type="match status" value="1"/>
</dbReference>
<evidence type="ECO:0000259" key="2">
    <source>
        <dbReference type="PROSITE" id="PS51704"/>
    </source>
</evidence>
<dbReference type="Pfam" id="PF03009">
    <property type="entry name" value="GDPD"/>
    <property type="match status" value="1"/>
</dbReference>
<proteinExistence type="predicted"/>
<keyword evidence="3" id="KW-0378">Hydrolase</keyword>
<evidence type="ECO:0000313" key="4">
    <source>
        <dbReference type="Proteomes" id="UP000323917"/>
    </source>
</evidence>
<dbReference type="InterPro" id="IPR030395">
    <property type="entry name" value="GP_PDE_dom"/>
</dbReference>
<dbReference type="InterPro" id="IPR017946">
    <property type="entry name" value="PLC-like_Pdiesterase_TIM-brl"/>
</dbReference>
<organism evidence="3 4">
    <name type="scientific">Bythopirellula goksoeyrii</name>
    <dbReference type="NCBI Taxonomy" id="1400387"/>
    <lineage>
        <taxon>Bacteria</taxon>
        <taxon>Pseudomonadati</taxon>
        <taxon>Planctomycetota</taxon>
        <taxon>Planctomycetia</taxon>
        <taxon>Pirellulales</taxon>
        <taxon>Lacipirellulaceae</taxon>
        <taxon>Bythopirellula</taxon>
    </lineage>
</organism>
<sequence precursor="true">MFVWILVVLASLSSQALILQSYCFAADELNELVDGDKLPLPKRGICAHRGASGTHPENTLAALKEAVRLGAHMVEFDLALTKDSHLVLMHDETVDRTTDGQGLIKDFTLAQLRKLDAGSWKSPQFRNERIPTLAEALDALPLNIWINIHLKGSAELASKATRHIVNANRLHQAVLACGAVAAIVAREVEPTIMICNMDRRRSNEQYVDSTIDGQADFIQFLAMRPPEVEQIKHLKQHDIHINYCCTDDTEELQKLFSLGVEFVLVDDLETMLKAAERQEIAHLHPVYSE</sequence>
<dbReference type="Proteomes" id="UP000323917">
    <property type="component" value="Chromosome"/>
</dbReference>
<evidence type="ECO:0000256" key="1">
    <source>
        <dbReference type="SAM" id="SignalP"/>
    </source>
</evidence>
<evidence type="ECO:0000313" key="3">
    <source>
        <dbReference type="EMBL" id="QEG33196.1"/>
    </source>
</evidence>
<dbReference type="GO" id="GO:0008889">
    <property type="term" value="F:glycerophosphodiester phosphodiesterase activity"/>
    <property type="evidence" value="ECO:0007669"/>
    <property type="project" value="UniProtKB-EC"/>
</dbReference>
<feature type="signal peptide" evidence="1">
    <location>
        <begin position="1"/>
        <end position="25"/>
    </location>
</feature>
<gene>
    <name evidence="3" type="primary">ugpQ_1</name>
    <name evidence="3" type="ORF">Pr1d_04570</name>
</gene>
<feature type="chain" id="PRO_5023065653" evidence="1">
    <location>
        <begin position="26"/>
        <end position="289"/>
    </location>
</feature>
<dbReference type="SUPFAM" id="SSF51695">
    <property type="entry name" value="PLC-like phosphodiesterases"/>
    <property type="match status" value="1"/>
</dbReference>
<dbReference type="Gene3D" id="3.20.20.190">
    <property type="entry name" value="Phosphatidylinositol (PI) phosphodiesterase"/>
    <property type="match status" value="1"/>
</dbReference>
<accession>A0A5B9Q8G7</accession>
<dbReference type="PROSITE" id="PS51704">
    <property type="entry name" value="GP_PDE"/>
    <property type="match status" value="1"/>
</dbReference>
<dbReference type="PANTHER" id="PTHR46211:SF14">
    <property type="entry name" value="GLYCEROPHOSPHODIESTER PHOSPHODIESTERASE"/>
    <property type="match status" value="1"/>
</dbReference>
<dbReference type="RefSeq" id="WP_210417860.1">
    <property type="nucleotide sequence ID" value="NZ_CP042913.1"/>
</dbReference>
<feature type="domain" description="GP-PDE" evidence="2">
    <location>
        <begin position="43"/>
        <end position="275"/>
    </location>
</feature>
<dbReference type="EMBL" id="CP042913">
    <property type="protein sequence ID" value="QEG33196.1"/>
    <property type="molecule type" value="Genomic_DNA"/>
</dbReference>